<dbReference type="InterPro" id="IPR005119">
    <property type="entry name" value="LysR_subst-bd"/>
</dbReference>
<dbReference type="Pfam" id="PF00126">
    <property type="entry name" value="HTH_1"/>
    <property type="match status" value="1"/>
</dbReference>
<comment type="caution">
    <text evidence="6">The sequence shown here is derived from an EMBL/GenBank/DDBJ whole genome shotgun (WGS) entry which is preliminary data.</text>
</comment>
<dbReference type="PROSITE" id="PS50931">
    <property type="entry name" value="HTH_LYSR"/>
    <property type="match status" value="1"/>
</dbReference>
<dbReference type="OrthoDB" id="9785745at2"/>
<feature type="domain" description="HTH lysR-type" evidence="5">
    <location>
        <begin position="2"/>
        <end position="59"/>
    </location>
</feature>
<keyword evidence="3" id="KW-0238">DNA-binding</keyword>
<dbReference type="Pfam" id="PF03466">
    <property type="entry name" value="LysR_substrate"/>
    <property type="match status" value="1"/>
</dbReference>
<keyword evidence="7" id="KW-1185">Reference proteome</keyword>
<feature type="non-terminal residue" evidence="6">
    <location>
        <position position="240"/>
    </location>
</feature>
<dbReference type="AlphaFoldDB" id="A0A1Z5HXE2"/>
<keyword evidence="2" id="KW-0805">Transcription regulation</keyword>
<keyword evidence="4" id="KW-0804">Transcription</keyword>
<dbReference type="Gene3D" id="1.10.10.10">
    <property type="entry name" value="Winged helix-like DNA-binding domain superfamily/Winged helix DNA-binding domain"/>
    <property type="match status" value="1"/>
</dbReference>
<protein>
    <submittedName>
        <fullName evidence="6">LysR family transcriptional regulator</fullName>
    </submittedName>
</protein>
<dbReference type="GO" id="GO:0000976">
    <property type="term" value="F:transcription cis-regulatory region binding"/>
    <property type="evidence" value="ECO:0007669"/>
    <property type="project" value="TreeGrafter"/>
</dbReference>
<evidence type="ECO:0000256" key="2">
    <source>
        <dbReference type="ARBA" id="ARBA00023015"/>
    </source>
</evidence>
<dbReference type="InterPro" id="IPR000847">
    <property type="entry name" value="LysR_HTH_N"/>
</dbReference>
<sequence length="240" mass="26699">MPDFHKLQVFLTVAEEGSFSAAAKKLHLTQSAISFQISALEEYYQAPLFERLSRGVALTETGEILKKYAREIIALSQRLDEDIAELKGLVRGRLTIGASTIPGEYILPRYIGIFTANFPKVEVNMKVADSKKVVDMVLAREIDLGMVGTLFDERKLVSRPVLSDRLLLIASPEHPLAKREKVELKDILDYPFVLRERGSGTRRVMERGLEEAGISPGQIKLRMELGSTEAVKTAVEEGLG</sequence>
<dbReference type="Proteomes" id="UP000197032">
    <property type="component" value="Unassembled WGS sequence"/>
</dbReference>
<dbReference type="Gene3D" id="3.40.190.290">
    <property type="match status" value="1"/>
</dbReference>
<dbReference type="PRINTS" id="PR00039">
    <property type="entry name" value="HTHLYSR"/>
</dbReference>
<reference evidence="7" key="1">
    <citation type="journal article" date="2017" name="Appl. Environ. Microbiol.">
        <title>Genomic Analysis of Calderihabitans maritimus KKC1, a Thermophilic, Hydrogenogenic, Carboxydotrophic Bacterium Isolated from Marine Sediment.</title>
        <authorList>
            <person name="Omae K."/>
            <person name="Yoneda Y."/>
            <person name="Fukuyama Y."/>
            <person name="Yoshida T."/>
            <person name="Sako Y."/>
        </authorList>
    </citation>
    <scope>NUCLEOTIDE SEQUENCE [LARGE SCALE GENOMIC DNA]</scope>
    <source>
        <strain evidence="7">KKC1</strain>
    </source>
</reference>
<evidence type="ECO:0000259" key="5">
    <source>
        <dbReference type="PROSITE" id="PS50931"/>
    </source>
</evidence>
<dbReference type="RefSeq" id="WP_088555193.1">
    <property type="nucleotide sequence ID" value="NZ_BDGJ01000198.1"/>
</dbReference>
<organism evidence="6 7">
    <name type="scientific">Calderihabitans maritimus</name>
    <dbReference type="NCBI Taxonomy" id="1246530"/>
    <lineage>
        <taxon>Bacteria</taxon>
        <taxon>Bacillati</taxon>
        <taxon>Bacillota</taxon>
        <taxon>Clostridia</taxon>
        <taxon>Neomoorellales</taxon>
        <taxon>Calderihabitantaceae</taxon>
        <taxon>Calderihabitans</taxon>
    </lineage>
</organism>
<evidence type="ECO:0000256" key="1">
    <source>
        <dbReference type="ARBA" id="ARBA00009437"/>
    </source>
</evidence>
<dbReference type="SUPFAM" id="SSF46785">
    <property type="entry name" value="Winged helix' DNA-binding domain"/>
    <property type="match status" value="1"/>
</dbReference>
<dbReference type="InterPro" id="IPR036388">
    <property type="entry name" value="WH-like_DNA-bd_sf"/>
</dbReference>
<evidence type="ECO:0000256" key="4">
    <source>
        <dbReference type="ARBA" id="ARBA00023163"/>
    </source>
</evidence>
<dbReference type="PANTHER" id="PTHR30126">
    <property type="entry name" value="HTH-TYPE TRANSCRIPTIONAL REGULATOR"/>
    <property type="match status" value="1"/>
</dbReference>
<accession>A0A1Z5HXE2</accession>
<dbReference type="EMBL" id="BDGJ01000198">
    <property type="protein sequence ID" value="GAW94203.1"/>
    <property type="molecule type" value="Genomic_DNA"/>
</dbReference>
<dbReference type="GO" id="GO:0003700">
    <property type="term" value="F:DNA-binding transcription factor activity"/>
    <property type="evidence" value="ECO:0007669"/>
    <property type="project" value="InterPro"/>
</dbReference>
<evidence type="ECO:0000313" key="7">
    <source>
        <dbReference type="Proteomes" id="UP000197032"/>
    </source>
</evidence>
<gene>
    <name evidence="6" type="ORF">KKC1_33160</name>
</gene>
<dbReference type="FunFam" id="1.10.10.10:FF:000001">
    <property type="entry name" value="LysR family transcriptional regulator"/>
    <property type="match status" value="1"/>
</dbReference>
<proteinExistence type="inferred from homology"/>
<name>A0A1Z5HXE2_9FIRM</name>
<dbReference type="SUPFAM" id="SSF53850">
    <property type="entry name" value="Periplasmic binding protein-like II"/>
    <property type="match status" value="1"/>
</dbReference>
<evidence type="ECO:0000256" key="3">
    <source>
        <dbReference type="ARBA" id="ARBA00023125"/>
    </source>
</evidence>
<comment type="similarity">
    <text evidence="1">Belongs to the LysR transcriptional regulatory family.</text>
</comment>
<dbReference type="PANTHER" id="PTHR30126:SF64">
    <property type="entry name" value="HTH-TYPE TRANSCRIPTIONAL REGULATOR CITR"/>
    <property type="match status" value="1"/>
</dbReference>
<dbReference type="InterPro" id="IPR036390">
    <property type="entry name" value="WH_DNA-bd_sf"/>
</dbReference>
<evidence type="ECO:0000313" key="6">
    <source>
        <dbReference type="EMBL" id="GAW94203.1"/>
    </source>
</evidence>